<organism evidence="2 3">
    <name type="scientific">Ferrimonas aestuarii</name>
    <dbReference type="NCBI Taxonomy" id="2569539"/>
    <lineage>
        <taxon>Bacteria</taxon>
        <taxon>Pseudomonadati</taxon>
        <taxon>Pseudomonadota</taxon>
        <taxon>Gammaproteobacteria</taxon>
        <taxon>Alteromonadales</taxon>
        <taxon>Ferrimonadaceae</taxon>
        <taxon>Ferrimonas</taxon>
    </lineage>
</organism>
<gene>
    <name evidence="2" type="ORF">FCL42_12645</name>
</gene>
<reference evidence="2 3" key="1">
    <citation type="submission" date="2019-04" db="EMBL/GenBank/DDBJ databases">
        <authorList>
            <person name="Hwang J.C."/>
        </authorList>
    </citation>
    <scope>NUCLEOTIDE SEQUENCE [LARGE SCALE GENOMIC DNA]</scope>
    <source>
        <strain evidence="2 3">IMCC35002</strain>
    </source>
</reference>
<keyword evidence="1" id="KW-0732">Signal</keyword>
<feature type="chain" id="PRO_5020282420" evidence="1">
    <location>
        <begin position="17"/>
        <end position="240"/>
    </location>
</feature>
<accession>A0A4U1BPA8</accession>
<proteinExistence type="predicted"/>
<dbReference type="Pfam" id="PF11306">
    <property type="entry name" value="DUF3108"/>
    <property type="match status" value="1"/>
</dbReference>
<dbReference type="AlphaFoldDB" id="A0A4U1BPA8"/>
<dbReference type="RefSeq" id="WP_136863788.1">
    <property type="nucleotide sequence ID" value="NZ_SWCJ01000009.1"/>
</dbReference>
<dbReference type="InterPro" id="IPR021457">
    <property type="entry name" value="DUF3108"/>
</dbReference>
<dbReference type="OrthoDB" id="6007799at2"/>
<protein>
    <submittedName>
        <fullName evidence="2">DUF3108 domain-containing protein</fullName>
    </submittedName>
</protein>
<feature type="signal peptide" evidence="1">
    <location>
        <begin position="1"/>
        <end position="16"/>
    </location>
</feature>
<dbReference type="EMBL" id="SWCJ01000009">
    <property type="protein sequence ID" value="TKB54239.1"/>
    <property type="molecule type" value="Genomic_DNA"/>
</dbReference>
<keyword evidence="3" id="KW-1185">Reference proteome</keyword>
<dbReference type="Proteomes" id="UP000305675">
    <property type="component" value="Unassembled WGS sequence"/>
</dbReference>
<comment type="caution">
    <text evidence="2">The sequence shown here is derived from an EMBL/GenBank/DDBJ whole genome shotgun (WGS) entry which is preliminary data.</text>
</comment>
<sequence>MKRFLPLALIALSATANPMLPYRADYQVWRGDSELGEGYYQLETLGNQQFKLSYQSDVGWLFLSDTRTETSSLRFSGEQVLPSIYRMERTGSGPDFTAEIRFLPKQPIHSRYKGDKVTIEPSAAQFDPLSYQLQLRLDVAQGETEMLYPIVYKNQAREYRYKVVGEERLSLPFGELDTIKVARDRGENSKRETYLWLARDHNFVLARLIQYKEGDVQAELKLEKLTWLAPPSQTPPAPHP</sequence>
<evidence type="ECO:0000313" key="2">
    <source>
        <dbReference type="EMBL" id="TKB54239.1"/>
    </source>
</evidence>
<evidence type="ECO:0000313" key="3">
    <source>
        <dbReference type="Proteomes" id="UP000305675"/>
    </source>
</evidence>
<evidence type="ECO:0000256" key="1">
    <source>
        <dbReference type="SAM" id="SignalP"/>
    </source>
</evidence>
<name>A0A4U1BPA8_9GAMM</name>